<feature type="region of interest" description="Disordered" evidence="1">
    <location>
        <begin position="64"/>
        <end position="119"/>
    </location>
</feature>
<gene>
    <name evidence="3" type="ORF">CNMCM5623_008949</name>
    <name evidence="4" type="ORF">CNMCM7691_009495</name>
</gene>
<feature type="compositionally biased region" description="Basic residues" evidence="1">
    <location>
        <begin position="171"/>
        <end position="182"/>
    </location>
</feature>
<feature type="compositionally biased region" description="Low complexity" evidence="1">
    <location>
        <begin position="361"/>
        <end position="370"/>
    </location>
</feature>
<feature type="compositionally biased region" description="Polar residues" evidence="1">
    <location>
        <begin position="267"/>
        <end position="279"/>
    </location>
</feature>
<feature type="region of interest" description="Disordered" evidence="1">
    <location>
        <begin position="579"/>
        <end position="600"/>
    </location>
</feature>
<comment type="caution">
    <text evidence="4">The sequence shown here is derived from an EMBL/GenBank/DDBJ whole genome shotgun (WGS) entry which is preliminary data.</text>
</comment>
<feature type="compositionally biased region" description="Basic and acidic residues" evidence="1">
    <location>
        <begin position="95"/>
        <end position="113"/>
    </location>
</feature>
<dbReference type="Proteomes" id="UP000641853">
    <property type="component" value="Unassembled WGS sequence"/>
</dbReference>
<evidence type="ECO:0000313" key="5">
    <source>
        <dbReference type="Proteomes" id="UP000641853"/>
    </source>
</evidence>
<dbReference type="EMBL" id="JACBAE010001332">
    <property type="protein sequence ID" value="KAF7164361.1"/>
    <property type="molecule type" value="Genomic_DNA"/>
</dbReference>
<dbReference type="InterPro" id="IPR058348">
    <property type="entry name" value="DUF8035"/>
</dbReference>
<feature type="region of interest" description="Disordered" evidence="1">
    <location>
        <begin position="317"/>
        <end position="377"/>
    </location>
</feature>
<dbReference type="Proteomes" id="UP000654922">
    <property type="component" value="Unassembled WGS sequence"/>
</dbReference>
<proteinExistence type="predicted"/>
<feature type="compositionally biased region" description="Basic and acidic residues" evidence="1">
    <location>
        <begin position="239"/>
        <end position="266"/>
    </location>
</feature>
<protein>
    <recommendedName>
        <fullName evidence="2">DUF8035 domain-containing protein</fullName>
    </recommendedName>
</protein>
<feature type="compositionally biased region" description="Basic and acidic residues" evidence="1">
    <location>
        <begin position="453"/>
        <end position="463"/>
    </location>
</feature>
<name>A0A8H6V7B6_9EURO</name>
<keyword evidence="5" id="KW-1185">Reference proteome</keyword>
<dbReference type="OrthoDB" id="5410752at2759"/>
<feature type="compositionally biased region" description="Basic and acidic residues" evidence="1">
    <location>
        <begin position="148"/>
        <end position="170"/>
    </location>
</feature>
<feature type="region of interest" description="Disordered" evidence="1">
    <location>
        <begin position="143"/>
        <end position="296"/>
    </location>
</feature>
<evidence type="ECO:0000256" key="1">
    <source>
        <dbReference type="SAM" id="MobiDB-lite"/>
    </source>
</evidence>
<feature type="region of interest" description="Disordered" evidence="1">
    <location>
        <begin position="448"/>
        <end position="481"/>
    </location>
</feature>
<feature type="compositionally biased region" description="Basic and acidic residues" evidence="1">
    <location>
        <begin position="64"/>
        <end position="74"/>
    </location>
</feature>
<feature type="compositionally biased region" description="Pro residues" evidence="1">
    <location>
        <begin position="583"/>
        <end position="593"/>
    </location>
</feature>
<organism evidence="4 5">
    <name type="scientific">Aspergillus felis</name>
    <dbReference type="NCBI Taxonomy" id="1287682"/>
    <lineage>
        <taxon>Eukaryota</taxon>
        <taxon>Fungi</taxon>
        <taxon>Dikarya</taxon>
        <taxon>Ascomycota</taxon>
        <taxon>Pezizomycotina</taxon>
        <taxon>Eurotiomycetes</taxon>
        <taxon>Eurotiomycetidae</taxon>
        <taxon>Eurotiales</taxon>
        <taxon>Aspergillaceae</taxon>
        <taxon>Aspergillus</taxon>
        <taxon>Aspergillus subgen. Fumigati</taxon>
    </lineage>
</organism>
<dbReference type="Pfam" id="PF26118">
    <property type="entry name" value="DUF8035"/>
    <property type="match status" value="1"/>
</dbReference>
<feature type="region of interest" description="Disordered" evidence="1">
    <location>
        <begin position="1"/>
        <end position="47"/>
    </location>
</feature>
<evidence type="ECO:0000313" key="4">
    <source>
        <dbReference type="EMBL" id="KAF7180327.1"/>
    </source>
</evidence>
<feature type="compositionally biased region" description="Basic and acidic residues" evidence="1">
    <location>
        <begin position="347"/>
        <end position="359"/>
    </location>
</feature>
<feature type="compositionally biased region" description="Basic and acidic residues" evidence="1">
    <location>
        <begin position="183"/>
        <end position="214"/>
    </location>
</feature>
<reference evidence="4" key="1">
    <citation type="submission" date="2020-06" db="EMBL/GenBank/DDBJ databases">
        <title>Draft genome sequences of strains closely related to Aspergillus parafelis and Aspergillus hiratsukae.</title>
        <authorList>
            <person name="Dos Santos R.A.C."/>
            <person name="Rivero-Menendez O."/>
            <person name="Steenwyk J.L."/>
            <person name="Mead M.E."/>
            <person name="Goldman G.H."/>
            <person name="Alastruey-Izquierdo A."/>
            <person name="Rokas A."/>
        </authorList>
    </citation>
    <scope>NUCLEOTIDE SEQUENCE</scope>
    <source>
        <strain evidence="3">CNM-CM5623</strain>
        <strain evidence="4">CNM-CM7691</strain>
    </source>
</reference>
<dbReference type="AlphaFoldDB" id="A0A8H6V7B6"/>
<sequence>MSRRARNHEYYEEDLYEEESDTYRRPRRSRRERFAEDDELQYGRRMSAPLPVEELERLHIRERSKPDFIRESFDPPRNPGPLAVMREREEEEMDTPPRETLRGYERDRHERRERPRHRRAAKEEDIYFQEELERRRYAGGEFDEGEIELQRERPSIQRHNSESEEEFVRLRRDKRGRKGSRMKHSELEIERDELYRRGPDSRREHTRLHSDVRESTPAARLQPRFHRQPDGDEEDEEDIIIRRDERRRGRTGRFREKEKITMRERGISTSPESPSSRELSQVRKSHVPSRESISDGELWHLGLKSDAYLPSVAGYELPRAPRAPSPEPSSPSSFEELEIRHRTRGRPAKEKIIIERRNDASPSSILSSSESDNKSENEINITHAKFKTSNRQEDVLIMERQPQRHESDEEVQVFEEEQYIRRDAGGPQRRSTPTLTVEDKAIIRLDSGSHGSADQEMRRERRVSTRRSRSINGHGRLSDENIDRKHGRIGRRYIGVKDKRDRLWTEITKDLVVKEAIERAGYEYEETDSFYYIFSYLGYDDISALVALSEDIRRARRQRIQEISRERASMRIPFAPERVTPAPVLPGRPPSPRLRPRDKRRLKKERELIIEEGRWRPAPATLDRW</sequence>
<dbReference type="EMBL" id="JACBAG010001842">
    <property type="protein sequence ID" value="KAF7180327.1"/>
    <property type="molecule type" value="Genomic_DNA"/>
</dbReference>
<evidence type="ECO:0000313" key="3">
    <source>
        <dbReference type="EMBL" id="KAF7164361.1"/>
    </source>
</evidence>
<evidence type="ECO:0000259" key="2">
    <source>
        <dbReference type="Pfam" id="PF26118"/>
    </source>
</evidence>
<feature type="domain" description="DUF8035" evidence="2">
    <location>
        <begin position="501"/>
        <end position="555"/>
    </location>
</feature>
<accession>A0A8H6V7B6</accession>
<feature type="compositionally biased region" description="Acidic residues" evidence="1">
    <location>
        <begin position="11"/>
        <end position="20"/>
    </location>
</feature>